<comment type="caution">
    <text evidence="3">The sequence shown here is derived from an EMBL/GenBank/DDBJ whole genome shotgun (WGS) entry which is preliminary data.</text>
</comment>
<feature type="compositionally biased region" description="Pro residues" evidence="1">
    <location>
        <begin position="40"/>
        <end position="51"/>
    </location>
</feature>
<proteinExistence type="predicted"/>
<reference evidence="3 4" key="2">
    <citation type="submission" date="2019-01" db="EMBL/GenBank/DDBJ databases">
        <title>The decoding of complex shrimp genome reveals the adaptation for benthos swimmer, frequently molting mechanism and breeding impact on genome.</title>
        <authorList>
            <person name="Sun Y."/>
            <person name="Gao Y."/>
            <person name="Yu Y."/>
        </authorList>
    </citation>
    <scope>NUCLEOTIDE SEQUENCE [LARGE SCALE GENOMIC DNA]</scope>
    <source>
        <tissue evidence="3">Muscle</tissue>
    </source>
</reference>
<dbReference type="Pfam" id="PF18122">
    <property type="entry name" value="APC1_C"/>
    <property type="match status" value="1"/>
</dbReference>
<reference evidence="3 4" key="1">
    <citation type="submission" date="2018-04" db="EMBL/GenBank/DDBJ databases">
        <authorList>
            <person name="Zhang X."/>
            <person name="Yuan J."/>
            <person name="Li F."/>
            <person name="Xiang J."/>
        </authorList>
    </citation>
    <scope>NUCLEOTIDE SEQUENCE [LARGE SCALE GENOMIC DNA]</scope>
    <source>
        <tissue evidence="3">Muscle</tissue>
    </source>
</reference>
<sequence length="251" mass="26758">MCGDFNGTSALLEEVSGCSARLVRTLVGGSAPSASASPSAAPPSTPVPPSPRIEDGETAFTQALVTIIYEYLSVGKPQAITNWLAALQGVRRISVLSQRAGLLLWQVKLISRAAHFLYSLSSASAAAYSSGGESLSPMEVTSPTDSSCSVEPNPLVSAEQALSLSKRLEMLTDSWLEEVSEEVVRYLRGERERQYSAKCAFTLVMRDLPLPLYLLGAEDLTDPLTLLAALQKARVPSAAIPPLIRMLFSSA</sequence>
<dbReference type="AlphaFoldDB" id="A0A423TBW1"/>
<evidence type="ECO:0000313" key="4">
    <source>
        <dbReference type="Proteomes" id="UP000283509"/>
    </source>
</evidence>
<dbReference type="EMBL" id="QCYY01001971">
    <property type="protein sequence ID" value="ROT73902.1"/>
    <property type="molecule type" value="Genomic_DNA"/>
</dbReference>
<accession>A0A423TBW1</accession>
<keyword evidence="4" id="KW-1185">Reference proteome</keyword>
<gene>
    <name evidence="3" type="ORF">C7M84_007627</name>
</gene>
<dbReference type="OrthoDB" id="10660674at2759"/>
<name>A0A423TBW1_PENVA</name>
<dbReference type="Proteomes" id="UP000283509">
    <property type="component" value="Unassembled WGS sequence"/>
</dbReference>
<dbReference type="InterPro" id="IPR041221">
    <property type="entry name" value="APC1_C"/>
</dbReference>
<evidence type="ECO:0000259" key="2">
    <source>
        <dbReference type="Pfam" id="PF18122"/>
    </source>
</evidence>
<evidence type="ECO:0000313" key="3">
    <source>
        <dbReference type="EMBL" id="ROT73902.1"/>
    </source>
</evidence>
<feature type="domain" description="Anaphase-promoting complex subunit 1 C-terminal" evidence="2">
    <location>
        <begin position="56"/>
        <end position="198"/>
    </location>
</feature>
<evidence type="ECO:0000256" key="1">
    <source>
        <dbReference type="SAM" id="MobiDB-lite"/>
    </source>
</evidence>
<organism evidence="3 4">
    <name type="scientific">Penaeus vannamei</name>
    <name type="common">Whiteleg shrimp</name>
    <name type="synonym">Litopenaeus vannamei</name>
    <dbReference type="NCBI Taxonomy" id="6689"/>
    <lineage>
        <taxon>Eukaryota</taxon>
        <taxon>Metazoa</taxon>
        <taxon>Ecdysozoa</taxon>
        <taxon>Arthropoda</taxon>
        <taxon>Crustacea</taxon>
        <taxon>Multicrustacea</taxon>
        <taxon>Malacostraca</taxon>
        <taxon>Eumalacostraca</taxon>
        <taxon>Eucarida</taxon>
        <taxon>Decapoda</taxon>
        <taxon>Dendrobranchiata</taxon>
        <taxon>Penaeoidea</taxon>
        <taxon>Penaeidae</taxon>
        <taxon>Penaeus</taxon>
    </lineage>
</organism>
<protein>
    <recommendedName>
        <fullName evidence="2">Anaphase-promoting complex subunit 1 C-terminal domain-containing protein</fullName>
    </recommendedName>
</protein>
<feature type="region of interest" description="Disordered" evidence="1">
    <location>
        <begin position="32"/>
        <end position="55"/>
    </location>
</feature>